<geneLocation type="mitochondrion" evidence="1"/>
<dbReference type="AlphaFoldDB" id="A0A1Y0AZN1"/>
<proteinExistence type="predicted"/>
<sequence length="33" mass="3845">MLGCRKTRSVRTQHCQIRSLEDGIRSHSNYLAK</sequence>
<protein>
    <submittedName>
        <fullName evidence="1">Uncharacterized protein</fullName>
    </submittedName>
</protein>
<accession>A0A1Y0AZN1</accession>
<keyword evidence="1" id="KW-0496">Mitochondrion</keyword>
<dbReference type="EMBL" id="KY774314">
    <property type="protein sequence ID" value="ART30635.1"/>
    <property type="molecule type" value="Genomic_DNA"/>
</dbReference>
<reference evidence="1" key="1">
    <citation type="submission" date="2017-03" db="EMBL/GenBank/DDBJ databases">
        <title>The mitochondrial genome of the carnivorous plant Utricularia reniformis (Lentibulariaceae): structure, comparative analysis and evolutionary landmarks.</title>
        <authorList>
            <person name="Silva S.R."/>
            <person name="Alvarenga D.O."/>
            <person name="Michael T.P."/>
            <person name="Miranda V.F.O."/>
            <person name="Varani A.M."/>
        </authorList>
    </citation>
    <scope>NUCLEOTIDE SEQUENCE</scope>
</reference>
<evidence type="ECO:0000313" key="1">
    <source>
        <dbReference type="EMBL" id="ART30635.1"/>
    </source>
</evidence>
<name>A0A1Y0AZN1_9LAMI</name>
<gene>
    <name evidence="1" type="ORF">AEK19_MT0363</name>
</gene>
<organism evidence="1">
    <name type="scientific">Utricularia reniformis</name>
    <dbReference type="NCBI Taxonomy" id="192314"/>
    <lineage>
        <taxon>Eukaryota</taxon>
        <taxon>Viridiplantae</taxon>
        <taxon>Streptophyta</taxon>
        <taxon>Embryophyta</taxon>
        <taxon>Tracheophyta</taxon>
        <taxon>Spermatophyta</taxon>
        <taxon>Magnoliopsida</taxon>
        <taxon>eudicotyledons</taxon>
        <taxon>Gunneridae</taxon>
        <taxon>Pentapetalae</taxon>
        <taxon>asterids</taxon>
        <taxon>lamiids</taxon>
        <taxon>Lamiales</taxon>
        <taxon>Lentibulariaceae</taxon>
        <taxon>Utricularia</taxon>
    </lineage>
</organism>